<evidence type="ECO:0000256" key="1">
    <source>
        <dbReference type="SAM" id="MobiDB-lite"/>
    </source>
</evidence>
<dbReference type="Proteomes" id="UP001372834">
    <property type="component" value="Unassembled WGS sequence"/>
</dbReference>
<sequence>MSCFGHGGYPPSQTFRQLSQLLASSVVIFHCSNVSNFELHHGKETQHLKNIEATESRYNIYDQWPSQYERRDVDLSVTLNVPNHNARDYWYYNHELDSKHRKFFLENYNSGDHIEKKPSLPVISDLYHFMNNILGRGNIEREPVHYFRHSSVGPQRLSNPMAYKQPKTAFLSQKPIRASVIKLETVTKHPIRYSLQRYTEGAINNPLFEKPNNNFFDQLYSKDHISTLANPPQTTSSEKLPIFFKKENQMGHIPVEYSCRPDKTYVRLTSGNHSRQKENVLSITSTPYRVITKHFPDKSNSTSTRYAVSPTGNSNRLLNTGKIAGHEIKLPNVENRESIEMIANLTAEGLSSSEIERLNIQTYINHVNLRNLVQYEITKLEKGGNVPNVRFGSLGNGTINATLINRKSVNLNDDLSLDAKILKDTNWDGLTTTMRTEVHHLMKTLPQTGKKSLPFVVSEQKTEEPFFIIKPILEFKPTMPIELRRVKDFWEINTENETMTVVHNEHTTEVSGTTTNTALTTGHQELVTITEPSSISKPPNRGTESEGKTTTPTPTEAQTTSAVPSEIAKQPFATIEEITTISSSKEKLPGAANMMALTKFLRRKYSRKQKMLNFSSASPVVTQKTKQSIRSRSHFQKRTKPNVTLAIGRKNKIYSRQMYNFEEMMKFSDEDGRRREGHIDSKGLGNLTSKGSP</sequence>
<reference evidence="2 3" key="1">
    <citation type="submission" date="2023-10" db="EMBL/GenBank/DDBJ databases">
        <title>Genomes of two closely related lineages of the louse Polyplax serrata with different host specificities.</title>
        <authorList>
            <person name="Martinu J."/>
            <person name="Tarabai H."/>
            <person name="Stefka J."/>
            <person name="Hypsa V."/>
        </authorList>
    </citation>
    <scope>NUCLEOTIDE SEQUENCE [LARGE SCALE GENOMIC DNA]</scope>
    <source>
        <strain evidence="2">HR10_N</strain>
    </source>
</reference>
<feature type="region of interest" description="Disordered" evidence="1">
    <location>
        <begin position="616"/>
        <end position="638"/>
    </location>
</feature>
<feature type="region of interest" description="Disordered" evidence="1">
    <location>
        <begin position="668"/>
        <end position="693"/>
    </location>
</feature>
<accession>A0AAN8SBV8</accession>
<dbReference type="AlphaFoldDB" id="A0AAN8SBV8"/>
<organism evidence="2 3">
    <name type="scientific">Polyplax serrata</name>
    <name type="common">Common mouse louse</name>
    <dbReference type="NCBI Taxonomy" id="468196"/>
    <lineage>
        <taxon>Eukaryota</taxon>
        <taxon>Metazoa</taxon>
        <taxon>Ecdysozoa</taxon>
        <taxon>Arthropoda</taxon>
        <taxon>Hexapoda</taxon>
        <taxon>Insecta</taxon>
        <taxon>Pterygota</taxon>
        <taxon>Neoptera</taxon>
        <taxon>Paraneoptera</taxon>
        <taxon>Psocodea</taxon>
        <taxon>Troctomorpha</taxon>
        <taxon>Phthiraptera</taxon>
        <taxon>Anoplura</taxon>
        <taxon>Polyplacidae</taxon>
        <taxon>Polyplax</taxon>
    </lineage>
</organism>
<feature type="region of interest" description="Disordered" evidence="1">
    <location>
        <begin position="530"/>
        <end position="563"/>
    </location>
</feature>
<feature type="compositionally biased region" description="Low complexity" evidence="1">
    <location>
        <begin position="548"/>
        <end position="562"/>
    </location>
</feature>
<feature type="compositionally biased region" description="Basic and acidic residues" evidence="1">
    <location>
        <begin position="668"/>
        <end position="681"/>
    </location>
</feature>
<evidence type="ECO:0000313" key="2">
    <source>
        <dbReference type="EMBL" id="KAK6643803.1"/>
    </source>
</evidence>
<gene>
    <name evidence="2" type="ORF">RUM43_000066</name>
</gene>
<protein>
    <submittedName>
        <fullName evidence="2">Uncharacterized protein</fullName>
    </submittedName>
</protein>
<comment type="caution">
    <text evidence="2">The sequence shown here is derived from an EMBL/GenBank/DDBJ whole genome shotgun (WGS) entry which is preliminary data.</text>
</comment>
<proteinExistence type="predicted"/>
<evidence type="ECO:0000313" key="3">
    <source>
        <dbReference type="Proteomes" id="UP001372834"/>
    </source>
</evidence>
<name>A0AAN8SBV8_POLSC</name>
<feature type="compositionally biased region" description="Polar residues" evidence="1">
    <location>
        <begin position="616"/>
        <end position="626"/>
    </location>
</feature>
<feature type="compositionally biased region" description="Basic residues" evidence="1">
    <location>
        <begin position="627"/>
        <end position="638"/>
    </location>
</feature>
<dbReference type="EMBL" id="JAWJWE010000001">
    <property type="protein sequence ID" value="KAK6643803.1"/>
    <property type="molecule type" value="Genomic_DNA"/>
</dbReference>